<dbReference type="AlphaFoldDB" id="A0A2N9GKS3"/>
<dbReference type="EMBL" id="OIVN01002369">
    <property type="protein sequence ID" value="SPD03057.1"/>
    <property type="molecule type" value="Genomic_DNA"/>
</dbReference>
<dbReference type="InterPro" id="IPR008480">
    <property type="entry name" value="DUF761_pln"/>
</dbReference>
<evidence type="ECO:0000256" key="1">
    <source>
        <dbReference type="SAM" id="MobiDB-lite"/>
    </source>
</evidence>
<feature type="domain" description="DUF4408" evidence="3">
    <location>
        <begin position="43"/>
        <end position="75"/>
    </location>
</feature>
<keyword evidence="2" id="KW-0472">Membrane</keyword>
<proteinExistence type="predicted"/>
<accession>A0A2N9GKS3</accession>
<name>A0A2N9GKS3_FAGSY</name>
<feature type="region of interest" description="Disordered" evidence="1">
    <location>
        <begin position="76"/>
        <end position="102"/>
    </location>
</feature>
<evidence type="ECO:0000313" key="4">
    <source>
        <dbReference type="EMBL" id="SPD03057.1"/>
    </source>
</evidence>
<dbReference type="Pfam" id="PF14364">
    <property type="entry name" value="DUF4408"/>
    <property type="match status" value="1"/>
</dbReference>
<dbReference type="InterPro" id="IPR025520">
    <property type="entry name" value="DUF4408"/>
</dbReference>
<sequence length="265" mass="30990">MGLKTVIGATKVLLLSVGIISTLILLKVAIIPYTFNLLISTLPSIWISLRSWLSPPYIYILLNFIILTIAATSTFQHHPSSEPEPKPKLKPTTTQQEEDQTKDHDQIFWRDLVHSEQEEEQEEAKDIIEEEEEEDSMDATWKAIMEAQGKPMTKQLKKSDTWDVPPRLARVNFDADQLNDLDLGDEDDDDDVAAWARRELRKSDTFNDRVTLRKEYQYKYRRDKSMSQDELNRRVEAFITKINNDMRLQRLESDQRYMEMVNRGL</sequence>
<keyword evidence="2" id="KW-0812">Transmembrane</keyword>
<gene>
    <name evidence="4" type="ORF">FSB_LOCUS30939</name>
</gene>
<organism evidence="4">
    <name type="scientific">Fagus sylvatica</name>
    <name type="common">Beechnut</name>
    <dbReference type="NCBI Taxonomy" id="28930"/>
    <lineage>
        <taxon>Eukaryota</taxon>
        <taxon>Viridiplantae</taxon>
        <taxon>Streptophyta</taxon>
        <taxon>Embryophyta</taxon>
        <taxon>Tracheophyta</taxon>
        <taxon>Spermatophyta</taxon>
        <taxon>Magnoliopsida</taxon>
        <taxon>eudicotyledons</taxon>
        <taxon>Gunneridae</taxon>
        <taxon>Pentapetalae</taxon>
        <taxon>rosids</taxon>
        <taxon>fabids</taxon>
        <taxon>Fagales</taxon>
        <taxon>Fagaceae</taxon>
        <taxon>Fagus</taxon>
    </lineage>
</organism>
<feature type="compositionally biased region" description="Acidic residues" evidence="1">
    <location>
        <begin position="117"/>
        <end position="137"/>
    </location>
</feature>
<evidence type="ECO:0000256" key="2">
    <source>
        <dbReference type="SAM" id="Phobius"/>
    </source>
</evidence>
<dbReference type="Pfam" id="PF05553">
    <property type="entry name" value="DUF761"/>
    <property type="match status" value="1"/>
</dbReference>
<reference evidence="4" key="1">
    <citation type="submission" date="2018-02" db="EMBL/GenBank/DDBJ databases">
        <authorList>
            <person name="Cohen D.B."/>
            <person name="Kent A.D."/>
        </authorList>
    </citation>
    <scope>NUCLEOTIDE SEQUENCE</scope>
</reference>
<feature type="transmembrane region" description="Helical" evidence="2">
    <location>
        <begin position="12"/>
        <end position="36"/>
    </location>
</feature>
<dbReference type="PANTHER" id="PTHR33098">
    <property type="entry name" value="COTTON FIBER (DUF761)"/>
    <property type="match status" value="1"/>
</dbReference>
<dbReference type="PANTHER" id="PTHR33098:SF114">
    <property type="entry name" value="DUF4408 DOMAIN-CONTAINING PROTEIN"/>
    <property type="match status" value="1"/>
</dbReference>
<keyword evidence="2" id="KW-1133">Transmembrane helix</keyword>
<evidence type="ECO:0000259" key="3">
    <source>
        <dbReference type="Pfam" id="PF14364"/>
    </source>
</evidence>
<protein>
    <recommendedName>
        <fullName evidence="3">DUF4408 domain-containing protein</fullName>
    </recommendedName>
</protein>
<feature type="transmembrane region" description="Helical" evidence="2">
    <location>
        <begin position="56"/>
        <end position="75"/>
    </location>
</feature>
<feature type="region of interest" description="Disordered" evidence="1">
    <location>
        <begin position="115"/>
        <end position="137"/>
    </location>
</feature>